<dbReference type="SMART" id="SM00419">
    <property type="entry name" value="HTH_CRP"/>
    <property type="match status" value="1"/>
</dbReference>
<dbReference type="Pfam" id="PF13545">
    <property type="entry name" value="HTH_Crp_2"/>
    <property type="match status" value="1"/>
</dbReference>
<proteinExistence type="predicted"/>
<evidence type="ECO:0000256" key="4">
    <source>
        <dbReference type="SAM" id="MobiDB-lite"/>
    </source>
</evidence>
<reference evidence="6 7" key="1">
    <citation type="submission" date="2020-08" db="EMBL/GenBank/DDBJ databases">
        <title>Genomic Encyclopedia of Type Strains, Phase IV (KMG-IV): sequencing the most valuable type-strain genomes for metagenomic binning, comparative biology and taxonomic classification.</title>
        <authorList>
            <person name="Goeker M."/>
        </authorList>
    </citation>
    <scope>NUCLEOTIDE SEQUENCE [LARGE SCALE GENOMIC DNA]</scope>
    <source>
        <strain evidence="6 7">DSM 11590</strain>
    </source>
</reference>
<evidence type="ECO:0000259" key="5">
    <source>
        <dbReference type="PROSITE" id="PS50042"/>
    </source>
</evidence>
<evidence type="ECO:0000256" key="1">
    <source>
        <dbReference type="ARBA" id="ARBA00023015"/>
    </source>
</evidence>
<dbReference type="GO" id="GO:0005829">
    <property type="term" value="C:cytosol"/>
    <property type="evidence" value="ECO:0007669"/>
    <property type="project" value="TreeGrafter"/>
</dbReference>
<dbReference type="Proteomes" id="UP000544872">
    <property type="component" value="Unassembled WGS sequence"/>
</dbReference>
<accession>A0A7X0DKW6</accession>
<dbReference type="EMBL" id="JACIIX010000002">
    <property type="protein sequence ID" value="MBB6209355.1"/>
    <property type="molecule type" value="Genomic_DNA"/>
</dbReference>
<dbReference type="SMART" id="SM00100">
    <property type="entry name" value="cNMP"/>
    <property type="match status" value="1"/>
</dbReference>
<dbReference type="PANTHER" id="PTHR24567:SF74">
    <property type="entry name" value="HTH-TYPE TRANSCRIPTIONAL REGULATOR ARCR"/>
    <property type="match status" value="1"/>
</dbReference>
<keyword evidence="7" id="KW-1185">Reference proteome</keyword>
<dbReference type="InterPro" id="IPR050397">
    <property type="entry name" value="Env_Response_Regulators"/>
</dbReference>
<dbReference type="CDD" id="cd00038">
    <property type="entry name" value="CAP_ED"/>
    <property type="match status" value="1"/>
</dbReference>
<keyword evidence="2" id="KW-0238">DNA-binding</keyword>
<gene>
    <name evidence="6" type="ORF">FHS48_000757</name>
</gene>
<evidence type="ECO:0000313" key="7">
    <source>
        <dbReference type="Proteomes" id="UP000544872"/>
    </source>
</evidence>
<dbReference type="GO" id="GO:0003677">
    <property type="term" value="F:DNA binding"/>
    <property type="evidence" value="ECO:0007669"/>
    <property type="project" value="UniProtKB-KW"/>
</dbReference>
<feature type="compositionally biased region" description="Low complexity" evidence="4">
    <location>
        <begin position="1"/>
        <end position="18"/>
    </location>
</feature>
<dbReference type="RefSeq" id="WP_184261573.1">
    <property type="nucleotide sequence ID" value="NZ_JACIIX010000002.1"/>
</dbReference>
<dbReference type="Gene3D" id="2.60.120.10">
    <property type="entry name" value="Jelly Rolls"/>
    <property type="match status" value="1"/>
</dbReference>
<sequence length="252" mass="27329">MSPDTLAPLPAPLPADGDPGADDSCSMGGLFETDVLDILMDRSRRLRLLPGESLFAQGDPADRFFLIRDGKVRLYTLEPGGNAVTLHVFGPGDFFGLPAMLGLRHYPVNGDAVTEAVVDVITRSTLFARLEEDGGRLMPLLTSLGRRHRTMTRSLAELKGISAFRRVCLWLWRELEKAIPDAGTHPAGTPAAICLHVPHYVIAGAVGLTPENFSRALRRLEKLGIHLHRGHLSVGDTAVLRQMAAADTSPED</sequence>
<dbReference type="InterPro" id="IPR036388">
    <property type="entry name" value="WH-like_DNA-bd_sf"/>
</dbReference>
<evidence type="ECO:0000313" key="6">
    <source>
        <dbReference type="EMBL" id="MBB6209355.1"/>
    </source>
</evidence>
<dbReference type="InterPro" id="IPR012318">
    <property type="entry name" value="HTH_CRP"/>
</dbReference>
<dbReference type="SUPFAM" id="SSF51206">
    <property type="entry name" value="cAMP-binding domain-like"/>
    <property type="match status" value="1"/>
</dbReference>
<organism evidence="6 7">
    <name type="scientific">Novispirillum itersonii</name>
    <name type="common">Aquaspirillum itersonii</name>
    <dbReference type="NCBI Taxonomy" id="189"/>
    <lineage>
        <taxon>Bacteria</taxon>
        <taxon>Pseudomonadati</taxon>
        <taxon>Pseudomonadota</taxon>
        <taxon>Alphaproteobacteria</taxon>
        <taxon>Rhodospirillales</taxon>
        <taxon>Novispirillaceae</taxon>
        <taxon>Novispirillum</taxon>
    </lineage>
</organism>
<keyword evidence="1" id="KW-0805">Transcription regulation</keyword>
<evidence type="ECO:0000256" key="3">
    <source>
        <dbReference type="ARBA" id="ARBA00023163"/>
    </source>
</evidence>
<name>A0A7X0DKW6_NOVIT</name>
<dbReference type="Gene3D" id="1.10.10.10">
    <property type="entry name" value="Winged helix-like DNA-binding domain superfamily/Winged helix DNA-binding domain"/>
    <property type="match status" value="1"/>
</dbReference>
<protein>
    <submittedName>
        <fullName evidence="6">CRP-like cAMP-binding protein</fullName>
    </submittedName>
</protein>
<dbReference type="Pfam" id="PF00027">
    <property type="entry name" value="cNMP_binding"/>
    <property type="match status" value="1"/>
</dbReference>
<dbReference type="InterPro" id="IPR014710">
    <property type="entry name" value="RmlC-like_jellyroll"/>
</dbReference>
<dbReference type="AlphaFoldDB" id="A0A7X0DKW6"/>
<dbReference type="InterPro" id="IPR036390">
    <property type="entry name" value="WH_DNA-bd_sf"/>
</dbReference>
<dbReference type="InterPro" id="IPR000595">
    <property type="entry name" value="cNMP-bd_dom"/>
</dbReference>
<comment type="caution">
    <text evidence="6">The sequence shown here is derived from an EMBL/GenBank/DDBJ whole genome shotgun (WGS) entry which is preliminary data.</text>
</comment>
<dbReference type="GO" id="GO:0003700">
    <property type="term" value="F:DNA-binding transcription factor activity"/>
    <property type="evidence" value="ECO:0007669"/>
    <property type="project" value="TreeGrafter"/>
</dbReference>
<dbReference type="PROSITE" id="PS50042">
    <property type="entry name" value="CNMP_BINDING_3"/>
    <property type="match status" value="1"/>
</dbReference>
<feature type="region of interest" description="Disordered" evidence="4">
    <location>
        <begin position="1"/>
        <end position="24"/>
    </location>
</feature>
<dbReference type="SUPFAM" id="SSF46785">
    <property type="entry name" value="Winged helix' DNA-binding domain"/>
    <property type="match status" value="1"/>
</dbReference>
<feature type="domain" description="Cyclic nucleotide-binding" evidence="5">
    <location>
        <begin position="34"/>
        <end position="126"/>
    </location>
</feature>
<dbReference type="InterPro" id="IPR018490">
    <property type="entry name" value="cNMP-bd_dom_sf"/>
</dbReference>
<dbReference type="PANTHER" id="PTHR24567">
    <property type="entry name" value="CRP FAMILY TRANSCRIPTIONAL REGULATORY PROTEIN"/>
    <property type="match status" value="1"/>
</dbReference>
<keyword evidence="3" id="KW-0804">Transcription</keyword>
<evidence type="ECO:0000256" key="2">
    <source>
        <dbReference type="ARBA" id="ARBA00023125"/>
    </source>
</evidence>